<evidence type="ECO:0000313" key="4">
    <source>
        <dbReference type="Proteomes" id="UP000812966"/>
    </source>
</evidence>
<dbReference type="Pfam" id="PF05347">
    <property type="entry name" value="Complex1_LYR"/>
    <property type="match status" value="1"/>
</dbReference>
<name>A0A8K0JHU8_9TREE</name>
<evidence type="ECO:0000256" key="1">
    <source>
        <dbReference type="SAM" id="MobiDB-lite"/>
    </source>
</evidence>
<gene>
    <name evidence="3" type="ORF">FFLO_04937</name>
</gene>
<comment type="caution">
    <text evidence="3">The sequence shown here is derived from an EMBL/GenBank/DDBJ whole genome shotgun (WGS) entry which is preliminary data.</text>
</comment>
<feature type="region of interest" description="Disordered" evidence="1">
    <location>
        <begin position="93"/>
        <end position="113"/>
    </location>
</feature>
<proteinExistence type="predicted"/>
<accession>A0A8K0JHU8</accession>
<dbReference type="EMBL" id="JABELV010000114">
    <property type="protein sequence ID" value="KAG7530574.1"/>
    <property type="molecule type" value="Genomic_DNA"/>
</dbReference>
<keyword evidence="4" id="KW-1185">Reference proteome</keyword>
<evidence type="ECO:0000313" key="3">
    <source>
        <dbReference type="EMBL" id="KAG7530574.1"/>
    </source>
</evidence>
<dbReference type="AlphaFoldDB" id="A0A8K0JHU8"/>
<dbReference type="OrthoDB" id="273010at2759"/>
<protein>
    <recommendedName>
        <fullName evidence="2">Complex 1 LYR protein domain-containing protein</fullName>
    </recommendedName>
</protein>
<dbReference type="InterPro" id="IPR008011">
    <property type="entry name" value="Complex1_LYR_dom"/>
</dbReference>
<dbReference type="Proteomes" id="UP000812966">
    <property type="component" value="Unassembled WGS sequence"/>
</dbReference>
<feature type="domain" description="Complex 1 LYR protein" evidence="2">
    <location>
        <begin position="11"/>
        <end position="69"/>
    </location>
</feature>
<reference evidence="3" key="1">
    <citation type="submission" date="2020-04" db="EMBL/GenBank/DDBJ databases">
        <title>Analysis of mating type loci in Filobasidium floriforme.</title>
        <authorList>
            <person name="Nowrousian M."/>
        </authorList>
    </citation>
    <scope>NUCLEOTIDE SEQUENCE</scope>
    <source>
        <strain evidence="3">CBS 6242</strain>
    </source>
</reference>
<sequence>MPPRPRSGLQKEVLSLYRRGLQNVSSKPDETRENFLLHLRYSFRHPRLTVRDHAAIEHQIRRFTRTLDMLEEPSVRQMSVSGEMIDWWRDQVRTAREKQQAQGQPAGGETGTG</sequence>
<evidence type="ECO:0000259" key="2">
    <source>
        <dbReference type="Pfam" id="PF05347"/>
    </source>
</evidence>
<organism evidence="3 4">
    <name type="scientific">Filobasidium floriforme</name>
    <dbReference type="NCBI Taxonomy" id="5210"/>
    <lineage>
        <taxon>Eukaryota</taxon>
        <taxon>Fungi</taxon>
        <taxon>Dikarya</taxon>
        <taxon>Basidiomycota</taxon>
        <taxon>Agaricomycotina</taxon>
        <taxon>Tremellomycetes</taxon>
        <taxon>Filobasidiales</taxon>
        <taxon>Filobasidiaceae</taxon>
        <taxon>Filobasidium</taxon>
    </lineage>
</organism>